<dbReference type="PANTHER" id="PTHR21666:SF270">
    <property type="entry name" value="MUREIN HYDROLASE ACTIVATOR ENVC"/>
    <property type="match status" value="1"/>
</dbReference>
<sequence>MAPTEVDPRFRQMGRSARRRRRKWTALRWGAGTVFASLAGGMLWYQFQPDLGFFWRTDDQELVQVESQFDIAPVVRADTFTDLPGDPLIIPALDEGAARDVAQAPIPAALAGTPRLAGIGPTLTVLDSELMPRGMQLVANLPSTREEFALFQAERSRGRFAPATQLETGVAIVPEEQRATSSISFLRDAVLRTGLWRELLLEAARDVSIRDLLAQNGFELPQAEQLAQRIETQLGLEGPLSTGSVLALRYRLSGASRQVIQVTLINPEGYVGSLALSPAGQLVPSADAWADQDLLETVLSRGESGQKRAGQQRLLDLIYSVALRNDIKPEVVGEAISMMARVYDLDSMADENDRLTMILANENTARPGAVLFVGISGPGGDKPCYVVPAESEEGFECYAPSARIARPAGGLSLQSPIAGVLSQRFVPPAPGGKDDDPSRGRVSWSAPAGTRVAAAGDGKITARQTKGVGGASVEITHANGMVSRYTGLATLSDGAVDGADIAKGMALGTVGAVKNGEAKLIFQLLSDGNPVDPMPYLSGAGEVLASDAVESLIGRIITVESAGNARAQNPLSSATGLGQFIESTWLRMIRSYRPELAGSLDRRAQLDLRFDPDLSRQMVRHLAQENEAYLRVRGHAITPGRLYLAHFLGPAGADVTLRADPSASVLQVMGPAVVSANPFLRGFSIADLRNWAERKMSGASAAPHIPTEISIPAEIRAYVEAVDRLRQAENG</sequence>
<dbReference type="InterPro" id="IPR011055">
    <property type="entry name" value="Dup_hybrid_motif"/>
</dbReference>
<keyword evidence="2" id="KW-0812">Transmembrane</keyword>
<gene>
    <name evidence="4" type="ORF">H4P12_08865</name>
</gene>
<evidence type="ECO:0000256" key="1">
    <source>
        <dbReference type="SAM" id="MobiDB-lite"/>
    </source>
</evidence>
<feature type="domain" description="M23ase beta-sheet core" evidence="3">
    <location>
        <begin position="442"/>
        <end position="533"/>
    </location>
</feature>
<dbReference type="InterPro" id="IPR050570">
    <property type="entry name" value="Cell_wall_metabolism_enzyme"/>
</dbReference>
<evidence type="ECO:0000313" key="5">
    <source>
        <dbReference type="Proteomes" id="UP000608594"/>
    </source>
</evidence>
<reference evidence="4" key="1">
    <citation type="submission" date="2020-08" db="EMBL/GenBank/DDBJ databases">
        <title>Paracoccus amoyensis sp. nov., isolated from the surface seawater at coast of Xiamen, Fujian.</title>
        <authorList>
            <person name="Lyu L."/>
        </authorList>
    </citation>
    <scope>NUCLEOTIDE SEQUENCE</scope>
    <source>
        <strain evidence="4">11-3</strain>
    </source>
</reference>
<dbReference type="GO" id="GO:0004222">
    <property type="term" value="F:metalloendopeptidase activity"/>
    <property type="evidence" value="ECO:0007669"/>
    <property type="project" value="TreeGrafter"/>
</dbReference>
<dbReference type="CDD" id="cd12797">
    <property type="entry name" value="M23_peptidase"/>
    <property type="match status" value="1"/>
</dbReference>
<keyword evidence="2" id="KW-0472">Membrane</keyword>
<protein>
    <submittedName>
        <fullName evidence="4">M23 family metallopeptidase</fullName>
    </submittedName>
</protein>
<dbReference type="SUPFAM" id="SSF51261">
    <property type="entry name" value="Duplicated hybrid motif"/>
    <property type="match status" value="1"/>
</dbReference>
<dbReference type="AlphaFoldDB" id="A0A926GGX4"/>
<evidence type="ECO:0000313" key="4">
    <source>
        <dbReference type="EMBL" id="MBC9246822.1"/>
    </source>
</evidence>
<organism evidence="4 5">
    <name type="scientific">Paracoccus amoyensis</name>
    <dbReference type="NCBI Taxonomy" id="2760093"/>
    <lineage>
        <taxon>Bacteria</taxon>
        <taxon>Pseudomonadati</taxon>
        <taxon>Pseudomonadota</taxon>
        <taxon>Alphaproteobacteria</taxon>
        <taxon>Rhodobacterales</taxon>
        <taxon>Paracoccaceae</taxon>
        <taxon>Paracoccus</taxon>
    </lineage>
</organism>
<name>A0A926GGX4_9RHOB</name>
<dbReference type="Gene3D" id="2.70.70.10">
    <property type="entry name" value="Glucose Permease (Domain IIA)"/>
    <property type="match status" value="1"/>
</dbReference>
<accession>A0A926GGX4</accession>
<dbReference type="RefSeq" id="WP_187793270.1">
    <property type="nucleotide sequence ID" value="NZ_JACOQL010000002.1"/>
</dbReference>
<proteinExistence type="predicted"/>
<dbReference type="InterPro" id="IPR023346">
    <property type="entry name" value="Lysozyme-like_dom_sf"/>
</dbReference>
<comment type="caution">
    <text evidence="4">The sequence shown here is derived from an EMBL/GenBank/DDBJ whole genome shotgun (WGS) entry which is preliminary data.</text>
</comment>
<evidence type="ECO:0000256" key="2">
    <source>
        <dbReference type="SAM" id="Phobius"/>
    </source>
</evidence>
<dbReference type="Gene3D" id="1.10.530.10">
    <property type="match status" value="1"/>
</dbReference>
<feature type="region of interest" description="Disordered" evidence="1">
    <location>
        <begin position="424"/>
        <end position="448"/>
    </location>
</feature>
<feature type="transmembrane region" description="Helical" evidence="2">
    <location>
        <begin position="26"/>
        <end position="47"/>
    </location>
</feature>
<keyword evidence="5" id="KW-1185">Reference proteome</keyword>
<evidence type="ECO:0000259" key="3">
    <source>
        <dbReference type="Pfam" id="PF01551"/>
    </source>
</evidence>
<dbReference type="Proteomes" id="UP000608594">
    <property type="component" value="Unassembled WGS sequence"/>
</dbReference>
<dbReference type="InterPro" id="IPR016047">
    <property type="entry name" value="M23ase_b-sheet_dom"/>
</dbReference>
<dbReference type="SUPFAM" id="SSF53955">
    <property type="entry name" value="Lysozyme-like"/>
    <property type="match status" value="1"/>
</dbReference>
<dbReference type="Pfam" id="PF01551">
    <property type="entry name" value="Peptidase_M23"/>
    <property type="match status" value="1"/>
</dbReference>
<dbReference type="EMBL" id="JACOQL010000002">
    <property type="protein sequence ID" value="MBC9246822.1"/>
    <property type="molecule type" value="Genomic_DNA"/>
</dbReference>
<keyword evidence="2" id="KW-1133">Transmembrane helix</keyword>
<dbReference type="PANTHER" id="PTHR21666">
    <property type="entry name" value="PEPTIDASE-RELATED"/>
    <property type="match status" value="1"/>
</dbReference>